<comment type="similarity">
    <text evidence="18">Belongs to the NnrE/AIBP family.</text>
</comment>
<feature type="binding site" evidence="17">
    <location>
        <position position="435"/>
    </location>
    <ligand>
        <name>AMP</name>
        <dbReference type="ChEBI" id="CHEBI:456215"/>
    </ligand>
</feature>
<comment type="function">
    <text evidence="17">Catalyzes the dehydration of the S-form of NAD(P)HX at the expense of ADP, which is converted to AMP. Together with NAD(P)HX epimerase, which catalyzes the epimerization of the S- and R-forms, the enzyme allows the repair of both epimers of NAD(P)HX, a damaged form of NAD(P)H that is a result of enzymatic or heat-dependent hydration.</text>
</comment>
<dbReference type="InterPro" id="IPR004443">
    <property type="entry name" value="YjeF_N_dom"/>
</dbReference>
<dbReference type="Pfam" id="PF03853">
    <property type="entry name" value="YjeF_N"/>
    <property type="match status" value="1"/>
</dbReference>
<dbReference type="EC" id="5.1.99.6" evidence="19"/>
<dbReference type="InterPro" id="IPR000631">
    <property type="entry name" value="CARKD"/>
</dbReference>
<feature type="binding site" evidence="17">
    <location>
        <begin position="406"/>
        <end position="410"/>
    </location>
    <ligand>
        <name>AMP</name>
        <dbReference type="ChEBI" id="CHEBI:456215"/>
    </ligand>
</feature>
<feature type="binding site" evidence="18">
    <location>
        <position position="59"/>
    </location>
    <ligand>
        <name>K(+)</name>
        <dbReference type="ChEBI" id="CHEBI:29103"/>
    </ligand>
</feature>
<dbReference type="GO" id="GO:0046872">
    <property type="term" value="F:metal ion binding"/>
    <property type="evidence" value="ECO:0007669"/>
    <property type="project" value="UniProtKB-UniRule"/>
</dbReference>
<feature type="binding site" evidence="17">
    <location>
        <position position="369"/>
    </location>
    <ligand>
        <name>(6S)-NADPHX</name>
        <dbReference type="ChEBI" id="CHEBI:64076"/>
    </ligand>
</feature>
<dbReference type="InterPro" id="IPR017953">
    <property type="entry name" value="Carbohydrate_kinase_pred_CS"/>
</dbReference>
<feature type="binding site" evidence="17">
    <location>
        <position position="255"/>
    </location>
    <ligand>
        <name>(6S)-NADPHX</name>
        <dbReference type="ChEBI" id="CHEBI:64076"/>
    </ligand>
</feature>
<feature type="binding site" evidence="18">
    <location>
        <position position="120"/>
    </location>
    <ligand>
        <name>K(+)</name>
        <dbReference type="ChEBI" id="CHEBI:29103"/>
    </ligand>
</feature>
<feature type="domain" description="YjeF C-terminal" evidence="20">
    <location>
        <begin position="220"/>
        <end position="495"/>
    </location>
</feature>
<dbReference type="PIRSF" id="PIRSF017184">
    <property type="entry name" value="Nnr"/>
    <property type="match status" value="1"/>
</dbReference>
<evidence type="ECO:0000256" key="17">
    <source>
        <dbReference type="HAMAP-Rule" id="MF_01965"/>
    </source>
</evidence>
<dbReference type="PROSITE" id="PS51383">
    <property type="entry name" value="YJEF_C_3"/>
    <property type="match status" value="1"/>
</dbReference>
<dbReference type="PANTHER" id="PTHR12592:SF0">
    <property type="entry name" value="ATP-DEPENDENT (S)-NAD(P)H-HYDRATE DEHYDRATASE"/>
    <property type="match status" value="1"/>
</dbReference>
<evidence type="ECO:0000259" key="21">
    <source>
        <dbReference type="PROSITE" id="PS51385"/>
    </source>
</evidence>
<protein>
    <recommendedName>
        <fullName evidence="19">Bifunctional NAD(P)H-hydrate repair enzyme</fullName>
    </recommendedName>
    <alternativeName>
        <fullName evidence="19">Nicotinamide nucleotide repair protein</fullName>
    </alternativeName>
    <domain>
        <recommendedName>
            <fullName evidence="19">ADP-dependent (S)-NAD(P)H-hydrate dehydratase</fullName>
            <ecNumber evidence="19">4.2.1.136</ecNumber>
        </recommendedName>
        <alternativeName>
            <fullName evidence="19">ADP-dependent NAD(P)HX dehydratase</fullName>
        </alternativeName>
    </domain>
    <domain>
        <recommendedName>
            <fullName evidence="19">NAD(P)H-hydrate epimerase</fullName>
            <ecNumber evidence="19">5.1.99.6</ecNumber>
        </recommendedName>
    </domain>
</protein>
<dbReference type="InterPro" id="IPR030677">
    <property type="entry name" value="Nnr"/>
</dbReference>
<dbReference type="PANTHER" id="PTHR12592">
    <property type="entry name" value="ATP-DEPENDENT (S)-NAD(P)H-HYDRATE DEHYDRATASE FAMILY MEMBER"/>
    <property type="match status" value="1"/>
</dbReference>
<evidence type="ECO:0000256" key="16">
    <source>
        <dbReference type="ARBA" id="ARBA00049209"/>
    </source>
</evidence>
<dbReference type="Proteomes" id="UP000824223">
    <property type="component" value="Unassembled WGS sequence"/>
</dbReference>
<keyword evidence="6 17" id="KW-0547">Nucleotide-binding</keyword>
<feature type="binding site" evidence="18">
    <location>
        <position position="135"/>
    </location>
    <ligand>
        <name>(6S)-NADPHX</name>
        <dbReference type="ChEBI" id="CHEBI:64076"/>
    </ligand>
</feature>
<dbReference type="NCBIfam" id="TIGR00196">
    <property type="entry name" value="yjeF_cterm"/>
    <property type="match status" value="1"/>
</dbReference>
<dbReference type="PROSITE" id="PS51385">
    <property type="entry name" value="YJEF_N"/>
    <property type="match status" value="1"/>
</dbReference>
<keyword evidence="8 17" id="KW-0521">NADP</keyword>
<dbReference type="Gene3D" id="3.40.1190.20">
    <property type="match status" value="1"/>
</dbReference>
<dbReference type="GO" id="GO:0052856">
    <property type="term" value="F:NAD(P)HX epimerase activity"/>
    <property type="evidence" value="ECO:0007669"/>
    <property type="project" value="UniProtKB-UniRule"/>
</dbReference>
<evidence type="ECO:0000256" key="8">
    <source>
        <dbReference type="ARBA" id="ARBA00022857"/>
    </source>
</evidence>
<dbReference type="SUPFAM" id="SSF64153">
    <property type="entry name" value="YjeF N-terminal domain-like"/>
    <property type="match status" value="1"/>
</dbReference>
<reference evidence="22" key="2">
    <citation type="submission" date="2021-04" db="EMBL/GenBank/DDBJ databases">
        <authorList>
            <person name="Gilroy R."/>
        </authorList>
    </citation>
    <scope>NUCLEOTIDE SEQUENCE</scope>
    <source>
        <strain evidence="22">ChiSjej2B20-11307</strain>
    </source>
</reference>
<comment type="similarity">
    <text evidence="4 19">In the C-terminal section; belongs to the NnrD/CARKD family.</text>
</comment>
<dbReference type="InterPro" id="IPR036652">
    <property type="entry name" value="YjeF_N_dom_sf"/>
</dbReference>
<dbReference type="AlphaFoldDB" id="A0A9D2HBI8"/>
<comment type="catalytic activity">
    <reaction evidence="16 17 19">
        <text>(6S)-NADPHX + ADP = AMP + phosphate + NADPH + H(+)</text>
        <dbReference type="Rhea" id="RHEA:32235"/>
        <dbReference type="ChEBI" id="CHEBI:15378"/>
        <dbReference type="ChEBI" id="CHEBI:43474"/>
        <dbReference type="ChEBI" id="CHEBI:57783"/>
        <dbReference type="ChEBI" id="CHEBI:64076"/>
        <dbReference type="ChEBI" id="CHEBI:456215"/>
        <dbReference type="ChEBI" id="CHEBI:456216"/>
        <dbReference type="EC" id="4.2.1.136"/>
    </reaction>
</comment>
<evidence type="ECO:0000256" key="3">
    <source>
        <dbReference type="ARBA" id="ARBA00006001"/>
    </source>
</evidence>
<dbReference type="GO" id="GO:0046496">
    <property type="term" value="P:nicotinamide nucleotide metabolic process"/>
    <property type="evidence" value="ECO:0007669"/>
    <property type="project" value="UniProtKB-UniRule"/>
</dbReference>
<feature type="binding site" evidence="18">
    <location>
        <begin position="124"/>
        <end position="130"/>
    </location>
    <ligand>
        <name>(6S)-NADPHX</name>
        <dbReference type="ChEBI" id="CHEBI:64076"/>
    </ligand>
</feature>
<feature type="binding site" evidence="17">
    <location>
        <position position="436"/>
    </location>
    <ligand>
        <name>(6S)-NADPHX</name>
        <dbReference type="ChEBI" id="CHEBI:64076"/>
    </ligand>
</feature>
<comment type="function">
    <text evidence="18">Catalyzes the epimerization of the S- and R-forms of NAD(P)HX, a damaged form of NAD(P)H that is a result of enzymatic or heat-dependent hydration. This is a prerequisite for the S-specific NAD(P)H-hydrate dehydratase to allow the repair of both epimers of NAD(P)HX.</text>
</comment>
<evidence type="ECO:0000256" key="14">
    <source>
        <dbReference type="ARBA" id="ARBA00025153"/>
    </source>
</evidence>
<feature type="binding site" evidence="18">
    <location>
        <position position="156"/>
    </location>
    <ligand>
        <name>K(+)</name>
        <dbReference type="ChEBI" id="CHEBI:29103"/>
    </ligand>
</feature>
<evidence type="ECO:0000256" key="2">
    <source>
        <dbReference type="ARBA" id="ARBA00000909"/>
    </source>
</evidence>
<evidence type="ECO:0000256" key="10">
    <source>
        <dbReference type="ARBA" id="ARBA00023027"/>
    </source>
</evidence>
<dbReference type="CDD" id="cd01171">
    <property type="entry name" value="YXKO-related"/>
    <property type="match status" value="1"/>
</dbReference>
<dbReference type="GO" id="GO:0005524">
    <property type="term" value="F:ATP binding"/>
    <property type="evidence" value="ECO:0007669"/>
    <property type="project" value="UniProtKB-UniRule"/>
</dbReference>
<dbReference type="Gene3D" id="3.40.50.10260">
    <property type="entry name" value="YjeF N-terminal domain"/>
    <property type="match status" value="1"/>
</dbReference>
<comment type="similarity">
    <text evidence="17">Belongs to the NnrD/CARKD family.</text>
</comment>
<comment type="subunit">
    <text evidence="17">Homotetramer.</text>
</comment>
<dbReference type="HAMAP" id="MF_01965">
    <property type="entry name" value="NADHX_dehydratase"/>
    <property type="match status" value="1"/>
</dbReference>
<keyword evidence="9 18" id="KW-0630">Potassium</keyword>
<evidence type="ECO:0000256" key="13">
    <source>
        <dbReference type="ARBA" id="ARBA00023268"/>
    </source>
</evidence>
<evidence type="ECO:0000256" key="12">
    <source>
        <dbReference type="ARBA" id="ARBA00023239"/>
    </source>
</evidence>
<comment type="catalytic activity">
    <reaction evidence="2 18 19">
        <text>(6R)-NADPHX = (6S)-NADPHX</text>
        <dbReference type="Rhea" id="RHEA:32227"/>
        <dbReference type="ChEBI" id="CHEBI:64076"/>
        <dbReference type="ChEBI" id="CHEBI:64077"/>
        <dbReference type="EC" id="5.1.99.6"/>
    </reaction>
</comment>
<dbReference type="GO" id="GO:0110051">
    <property type="term" value="P:metabolite repair"/>
    <property type="evidence" value="ECO:0007669"/>
    <property type="project" value="TreeGrafter"/>
</dbReference>
<keyword evidence="11 18" id="KW-0413">Isomerase</keyword>
<dbReference type="EMBL" id="DXAK01000046">
    <property type="protein sequence ID" value="HJA07384.1"/>
    <property type="molecule type" value="Genomic_DNA"/>
</dbReference>
<evidence type="ECO:0000256" key="15">
    <source>
        <dbReference type="ARBA" id="ARBA00048238"/>
    </source>
</evidence>
<dbReference type="EC" id="4.2.1.136" evidence="19"/>
<evidence type="ECO:0000256" key="9">
    <source>
        <dbReference type="ARBA" id="ARBA00022958"/>
    </source>
</evidence>
<dbReference type="PROSITE" id="PS01050">
    <property type="entry name" value="YJEF_C_2"/>
    <property type="match status" value="1"/>
</dbReference>
<name>A0A9D2HBI8_9FIRM</name>
<organism evidence="22 23">
    <name type="scientific">Candidatus Mediterraneibacter pullicola</name>
    <dbReference type="NCBI Taxonomy" id="2838682"/>
    <lineage>
        <taxon>Bacteria</taxon>
        <taxon>Bacillati</taxon>
        <taxon>Bacillota</taxon>
        <taxon>Clostridia</taxon>
        <taxon>Lachnospirales</taxon>
        <taxon>Lachnospiraceae</taxon>
        <taxon>Mediterraneibacter</taxon>
    </lineage>
</organism>
<evidence type="ECO:0000256" key="1">
    <source>
        <dbReference type="ARBA" id="ARBA00000013"/>
    </source>
</evidence>
<feature type="domain" description="YjeF N-terminal" evidence="21">
    <location>
        <begin position="10"/>
        <end position="210"/>
    </location>
</feature>
<keyword evidence="5 18" id="KW-0479">Metal-binding</keyword>
<keyword evidence="13" id="KW-0511">Multifunctional enzyme</keyword>
<accession>A0A9D2HBI8</accession>
<keyword evidence="10 17" id="KW-0520">NAD</keyword>
<comment type="catalytic activity">
    <reaction evidence="15 17 19">
        <text>(6S)-NADHX + ADP = AMP + phosphate + NADH + H(+)</text>
        <dbReference type="Rhea" id="RHEA:32223"/>
        <dbReference type="ChEBI" id="CHEBI:15378"/>
        <dbReference type="ChEBI" id="CHEBI:43474"/>
        <dbReference type="ChEBI" id="CHEBI:57945"/>
        <dbReference type="ChEBI" id="CHEBI:64074"/>
        <dbReference type="ChEBI" id="CHEBI:456215"/>
        <dbReference type="ChEBI" id="CHEBI:456216"/>
        <dbReference type="EC" id="4.2.1.136"/>
    </reaction>
</comment>
<evidence type="ECO:0000256" key="6">
    <source>
        <dbReference type="ARBA" id="ARBA00022741"/>
    </source>
</evidence>
<feature type="binding site" evidence="18">
    <location>
        <begin position="58"/>
        <end position="62"/>
    </location>
    <ligand>
        <name>(6S)-NADPHX</name>
        <dbReference type="ChEBI" id="CHEBI:64076"/>
    </ligand>
</feature>
<comment type="caution">
    <text evidence="22">The sequence shown here is derived from an EMBL/GenBank/DDBJ whole genome shotgun (WGS) entry which is preliminary data.</text>
</comment>
<dbReference type="NCBIfam" id="TIGR00197">
    <property type="entry name" value="yjeF_nterm"/>
    <property type="match status" value="1"/>
</dbReference>
<keyword evidence="7 17" id="KW-0067">ATP-binding</keyword>
<evidence type="ECO:0000313" key="22">
    <source>
        <dbReference type="EMBL" id="HJA07384.1"/>
    </source>
</evidence>
<feature type="binding site" evidence="17">
    <location>
        <position position="318"/>
    </location>
    <ligand>
        <name>(6S)-NADPHX</name>
        <dbReference type="ChEBI" id="CHEBI:64076"/>
    </ligand>
</feature>
<comment type="cofactor">
    <cofactor evidence="17">
        <name>Mg(2+)</name>
        <dbReference type="ChEBI" id="CHEBI:18420"/>
    </cofactor>
</comment>
<keyword evidence="12 17" id="KW-0456">Lyase</keyword>
<comment type="similarity">
    <text evidence="3 19">In the N-terminal section; belongs to the NnrE/AIBP family.</text>
</comment>
<gene>
    <name evidence="17" type="primary">nnrD</name>
    <name evidence="18" type="synonym">nnrE</name>
    <name evidence="22" type="ORF">H9798_09640</name>
</gene>
<dbReference type="SUPFAM" id="SSF53613">
    <property type="entry name" value="Ribokinase-like"/>
    <property type="match status" value="1"/>
</dbReference>
<dbReference type="InterPro" id="IPR029056">
    <property type="entry name" value="Ribokinase-like"/>
</dbReference>
<dbReference type="HAMAP" id="MF_01966">
    <property type="entry name" value="NADHX_epimerase"/>
    <property type="match status" value="1"/>
</dbReference>
<comment type="catalytic activity">
    <reaction evidence="1 18 19">
        <text>(6R)-NADHX = (6S)-NADHX</text>
        <dbReference type="Rhea" id="RHEA:32215"/>
        <dbReference type="ChEBI" id="CHEBI:64074"/>
        <dbReference type="ChEBI" id="CHEBI:64075"/>
        <dbReference type="EC" id="5.1.99.6"/>
    </reaction>
</comment>
<sequence>MRYLPDGEQMKSADAYTIEKIGIPSLVLMERAALKVVEALYERKMDLSRVLVVCGSGNNGGDGFAVARLLHERGVCVEVLFAGRESSLSEECALQKQIAERMGIPVFTDLPDREYTVVTDALFGVGLKREISGKYAKIIEWMNVQACRKVAVDIPSGVCAQTGRILGIAFRAELTVSMECVKLGCELFPGKSCSGETIAAPIGISTKIFDGNTEVCFTYDREDIPLLLPVRSADSHKGSYGKVLMITGSSGMAGACFLSAKAAYSVGAGLVQVYTAEENRSVIQQLLPEAIVSCYGGYDHAQLSQLLGWADVVCIGSGLGTDGTSEKILIHTLKEAHVPCVIDADGLNLLSRHKELLKESRMTPILTPHVMEMSRLTGKSVGEIKTGRMEILRGFIEEYPAVCALKDSRTVVAQRGRQMFLNLAGNNAMAKAGSGDVLAGTITGLLAQGLDVFEGAELGVFLHACGGDEARREKGAYSVLARDLISGIAKILCKQDKGEN</sequence>
<evidence type="ECO:0000256" key="5">
    <source>
        <dbReference type="ARBA" id="ARBA00022723"/>
    </source>
</evidence>
<dbReference type="Pfam" id="PF01256">
    <property type="entry name" value="Carb_kinase"/>
    <property type="match status" value="1"/>
</dbReference>
<feature type="binding site" evidence="18">
    <location>
        <position position="153"/>
    </location>
    <ligand>
        <name>(6S)-NADPHX</name>
        <dbReference type="ChEBI" id="CHEBI:64076"/>
    </ligand>
</feature>
<reference evidence="22" key="1">
    <citation type="journal article" date="2021" name="PeerJ">
        <title>Extensive microbial diversity within the chicken gut microbiome revealed by metagenomics and culture.</title>
        <authorList>
            <person name="Gilroy R."/>
            <person name="Ravi A."/>
            <person name="Getino M."/>
            <person name="Pursley I."/>
            <person name="Horton D.L."/>
            <person name="Alikhan N.F."/>
            <person name="Baker D."/>
            <person name="Gharbi K."/>
            <person name="Hall N."/>
            <person name="Watson M."/>
            <person name="Adriaenssens E.M."/>
            <person name="Foster-Nyarko E."/>
            <person name="Jarju S."/>
            <person name="Secka A."/>
            <person name="Antonio M."/>
            <person name="Oren A."/>
            <person name="Chaudhuri R.R."/>
            <person name="La Ragione R."/>
            <person name="Hildebrand F."/>
            <person name="Pallen M.J."/>
        </authorList>
    </citation>
    <scope>NUCLEOTIDE SEQUENCE</scope>
    <source>
        <strain evidence="22">ChiSjej2B20-11307</strain>
    </source>
</reference>
<comment type="cofactor">
    <cofactor evidence="18 19">
        <name>K(+)</name>
        <dbReference type="ChEBI" id="CHEBI:29103"/>
    </cofactor>
    <text evidence="18 19">Binds 1 potassium ion per subunit.</text>
</comment>
<evidence type="ECO:0000256" key="18">
    <source>
        <dbReference type="HAMAP-Rule" id="MF_01966"/>
    </source>
</evidence>
<evidence type="ECO:0000256" key="7">
    <source>
        <dbReference type="ARBA" id="ARBA00022840"/>
    </source>
</evidence>
<comment type="function">
    <text evidence="14 19">Bifunctional enzyme that catalyzes the epimerization of the S- and R-forms of NAD(P)HX and the dehydration of the S-form of NAD(P)HX at the expense of ADP, which is converted to AMP. This allows the repair of both epimers of NAD(P)HX, a damaged form of NAD(P)H that is a result of enzymatic or heat-dependent hydration.</text>
</comment>
<evidence type="ECO:0000313" key="23">
    <source>
        <dbReference type="Proteomes" id="UP000824223"/>
    </source>
</evidence>
<proteinExistence type="inferred from homology"/>
<evidence type="ECO:0000256" key="4">
    <source>
        <dbReference type="ARBA" id="ARBA00009524"/>
    </source>
</evidence>
<evidence type="ECO:0000256" key="19">
    <source>
        <dbReference type="PIRNR" id="PIRNR017184"/>
    </source>
</evidence>
<evidence type="ECO:0000256" key="11">
    <source>
        <dbReference type="ARBA" id="ARBA00023235"/>
    </source>
</evidence>
<dbReference type="GO" id="GO:0052855">
    <property type="term" value="F:ADP-dependent NAD(P)H-hydrate dehydratase activity"/>
    <property type="evidence" value="ECO:0007669"/>
    <property type="project" value="UniProtKB-UniRule"/>
</dbReference>
<evidence type="ECO:0000259" key="20">
    <source>
        <dbReference type="PROSITE" id="PS51383"/>
    </source>
</evidence>